<evidence type="ECO:0000256" key="1">
    <source>
        <dbReference type="SAM" id="SignalP"/>
    </source>
</evidence>
<feature type="chain" id="PRO_5045932326" evidence="1">
    <location>
        <begin position="26"/>
        <end position="110"/>
    </location>
</feature>
<protein>
    <submittedName>
        <fullName evidence="2">Uncharacterized protein</fullName>
    </submittedName>
</protein>
<reference evidence="2 3" key="1">
    <citation type="submission" date="2020-04" db="EMBL/GenBank/DDBJ databases">
        <authorList>
            <person name="Yoon J."/>
        </authorList>
    </citation>
    <scope>NUCLEOTIDE SEQUENCE [LARGE SCALE GENOMIC DNA]</scope>
    <source>
        <strain evidence="2 3">KMU-166</strain>
    </source>
</reference>
<keyword evidence="1" id="KW-0732">Signal</keyword>
<sequence>MTSRFLQSPRRFFLTAFFFVGTAVAETTEDMPALPAATTLEMGTTIIGDNEAAVGLFLMPWSEEPMGDVDRPPRLLEERLEPINAEHFKREAEWRRAQADYRSRRLQANY</sequence>
<dbReference type="EMBL" id="JAAWWK010000002">
    <property type="protein sequence ID" value="NKI17379.1"/>
    <property type="molecule type" value="Genomic_DNA"/>
</dbReference>
<keyword evidence="3" id="KW-1185">Reference proteome</keyword>
<organism evidence="2 3">
    <name type="scientific">Spongiibacter thalassae</name>
    <dbReference type="NCBI Taxonomy" id="2721624"/>
    <lineage>
        <taxon>Bacteria</taxon>
        <taxon>Pseudomonadati</taxon>
        <taxon>Pseudomonadota</taxon>
        <taxon>Gammaproteobacteria</taxon>
        <taxon>Cellvibrionales</taxon>
        <taxon>Spongiibacteraceae</taxon>
        <taxon>Spongiibacter</taxon>
    </lineage>
</organism>
<dbReference type="Proteomes" id="UP000765845">
    <property type="component" value="Unassembled WGS sequence"/>
</dbReference>
<proteinExistence type="predicted"/>
<dbReference type="RefSeq" id="WP_168449879.1">
    <property type="nucleotide sequence ID" value="NZ_JAAWWK010000002.1"/>
</dbReference>
<feature type="signal peptide" evidence="1">
    <location>
        <begin position="1"/>
        <end position="25"/>
    </location>
</feature>
<evidence type="ECO:0000313" key="3">
    <source>
        <dbReference type="Proteomes" id="UP000765845"/>
    </source>
</evidence>
<name>A0ABX1GGN7_9GAMM</name>
<comment type="caution">
    <text evidence="2">The sequence shown here is derived from an EMBL/GenBank/DDBJ whole genome shotgun (WGS) entry which is preliminary data.</text>
</comment>
<accession>A0ABX1GGN7</accession>
<gene>
    <name evidence="2" type="ORF">HCU74_08115</name>
</gene>
<evidence type="ECO:0000313" key="2">
    <source>
        <dbReference type="EMBL" id="NKI17379.1"/>
    </source>
</evidence>